<proteinExistence type="predicted"/>
<keyword evidence="3" id="KW-1185">Reference proteome</keyword>
<protein>
    <submittedName>
        <fullName evidence="2">Uncharacterized protein</fullName>
    </submittedName>
</protein>
<name>A0ABU3NX57_9FIRM</name>
<comment type="caution">
    <text evidence="2">The sequence shown here is derived from an EMBL/GenBank/DDBJ whole genome shotgun (WGS) entry which is preliminary data.</text>
</comment>
<organism evidence="2 3">
    <name type="scientific">Anaeroselena agilis</name>
    <dbReference type="NCBI Taxonomy" id="3063788"/>
    <lineage>
        <taxon>Bacteria</taxon>
        <taxon>Bacillati</taxon>
        <taxon>Bacillota</taxon>
        <taxon>Negativicutes</taxon>
        <taxon>Acetonemataceae</taxon>
        <taxon>Anaeroselena</taxon>
    </lineage>
</organism>
<gene>
    <name evidence="2" type="ORF">Q4T40_09065</name>
</gene>
<dbReference type="EMBL" id="JAUOZS010000001">
    <property type="protein sequence ID" value="MDT8901387.1"/>
    <property type="molecule type" value="Genomic_DNA"/>
</dbReference>
<evidence type="ECO:0000313" key="3">
    <source>
        <dbReference type="Proteomes" id="UP001254848"/>
    </source>
</evidence>
<reference evidence="2 3" key="1">
    <citation type="submission" date="2023-07" db="EMBL/GenBank/DDBJ databases">
        <title>The novel representative of Negativicutes class, Anaeroselena agilis gen. nov. sp. nov.</title>
        <authorList>
            <person name="Prokofeva M.I."/>
            <person name="Elcheninov A.G."/>
            <person name="Klyukina A."/>
            <person name="Kublanov I.V."/>
            <person name="Frolov E.N."/>
            <person name="Podosokorskaya O.A."/>
        </authorList>
    </citation>
    <scope>NUCLEOTIDE SEQUENCE [LARGE SCALE GENOMIC DNA]</scope>
    <source>
        <strain evidence="2 3">4137-cl</strain>
    </source>
</reference>
<accession>A0ABU3NX57</accession>
<feature type="transmembrane region" description="Helical" evidence="1">
    <location>
        <begin position="43"/>
        <end position="62"/>
    </location>
</feature>
<keyword evidence="1" id="KW-1133">Transmembrane helix</keyword>
<sequence>MKWLTDWLRHVGQILSGKADWLDNQEEEIRERFAAFNATVRKLLGIAFVAGVAAGWLFHGFLTG</sequence>
<dbReference type="Proteomes" id="UP001254848">
    <property type="component" value="Unassembled WGS sequence"/>
</dbReference>
<dbReference type="RefSeq" id="WP_413779897.1">
    <property type="nucleotide sequence ID" value="NZ_JAUOZS010000001.1"/>
</dbReference>
<evidence type="ECO:0000256" key="1">
    <source>
        <dbReference type="SAM" id="Phobius"/>
    </source>
</evidence>
<evidence type="ECO:0000313" key="2">
    <source>
        <dbReference type="EMBL" id="MDT8901387.1"/>
    </source>
</evidence>
<keyword evidence="1" id="KW-0812">Transmembrane</keyword>
<keyword evidence="1" id="KW-0472">Membrane</keyword>